<keyword evidence="2" id="KW-0812">Transmembrane</keyword>
<dbReference type="InterPro" id="IPR011162">
    <property type="entry name" value="MHC_I/II-like_Ag-recog"/>
</dbReference>
<feature type="domain" description="MHC class II beta chain N-terminal" evidence="10">
    <location>
        <begin position="20"/>
        <end position="94"/>
    </location>
</feature>
<dbReference type="SMART" id="SM00921">
    <property type="entry name" value="MHC_II_beta"/>
    <property type="match status" value="1"/>
</dbReference>
<dbReference type="InterPro" id="IPR014745">
    <property type="entry name" value="MHC_II_a/b_N"/>
</dbReference>
<reference evidence="11" key="1">
    <citation type="submission" date="2019-10" db="EMBL/GenBank/DDBJ databases">
        <title>Bird 10,000 Genomes (B10K) Project - Family phase.</title>
        <authorList>
            <person name="Zhang G."/>
        </authorList>
    </citation>
    <scope>NUCLEOTIDE SEQUENCE</scope>
    <source>
        <strain evidence="11">B10K-DU-002-10</strain>
        <tissue evidence="11">Muscle</tissue>
    </source>
</reference>
<keyword evidence="7" id="KW-1015">Disulfide bond</keyword>
<dbReference type="PANTHER" id="PTHR19944">
    <property type="entry name" value="MHC CLASS II-RELATED"/>
    <property type="match status" value="1"/>
</dbReference>
<dbReference type="PANTHER" id="PTHR19944:SF99">
    <property type="entry name" value="HLA CLASS II HISTOCOMPATIBILITY ANTIGEN, DRB1 BETA CHAIN"/>
    <property type="match status" value="1"/>
</dbReference>
<dbReference type="GO" id="GO:0002504">
    <property type="term" value="P:antigen processing and presentation of peptide or polysaccharide antigen via MHC class II"/>
    <property type="evidence" value="ECO:0007669"/>
    <property type="project" value="UniProtKB-KW"/>
</dbReference>
<dbReference type="EMBL" id="WEIU01012246">
    <property type="protein sequence ID" value="NWH89647.1"/>
    <property type="molecule type" value="Genomic_DNA"/>
</dbReference>
<dbReference type="InterPro" id="IPR000353">
    <property type="entry name" value="MHC_II_b_N"/>
</dbReference>
<evidence type="ECO:0000256" key="9">
    <source>
        <dbReference type="ARBA" id="ARBA00023182"/>
    </source>
</evidence>
<keyword evidence="6" id="KW-0472">Membrane</keyword>
<accession>A0A850Y880</accession>
<keyword evidence="9" id="KW-0491">MHC II</keyword>
<evidence type="ECO:0000256" key="8">
    <source>
        <dbReference type="ARBA" id="ARBA00023180"/>
    </source>
</evidence>
<dbReference type="Proteomes" id="UP000628412">
    <property type="component" value="Unassembled WGS sequence"/>
</dbReference>
<dbReference type="GO" id="GO:0042613">
    <property type="term" value="C:MHC class II protein complex"/>
    <property type="evidence" value="ECO:0007669"/>
    <property type="project" value="UniProtKB-KW"/>
</dbReference>
<evidence type="ECO:0000256" key="2">
    <source>
        <dbReference type="ARBA" id="ARBA00022692"/>
    </source>
</evidence>
<protein>
    <submittedName>
        <fullName evidence="11">HB24 protein</fullName>
    </submittedName>
</protein>
<comment type="caution">
    <text evidence="11">The sequence shown here is derived from an EMBL/GenBank/DDBJ whole genome shotgun (WGS) entry which is preliminary data.</text>
</comment>
<evidence type="ECO:0000256" key="4">
    <source>
        <dbReference type="ARBA" id="ARBA00022989"/>
    </source>
</evidence>
<keyword evidence="8" id="KW-0325">Glycoprotein</keyword>
<feature type="non-terminal residue" evidence="11">
    <location>
        <position position="106"/>
    </location>
</feature>
<sequence length="106" mass="12143">GAPPDLCPAHPGLFQEMGKAECHFTNGTEKVRFVERHFYNRVEDVVFDSDVGEFVGFTPAGEKWAQDWNSDPEGMEYTRTAVDWYCRQNYEGITPFLVDRRVPPSP</sequence>
<evidence type="ECO:0000256" key="6">
    <source>
        <dbReference type="ARBA" id="ARBA00023136"/>
    </source>
</evidence>
<proteinExistence type="predicted"/>
<feature type="non-terminal residue" evidence="11">
    <location>
        <position position="1"/>
    </location>
</feature>
<dbReference type="InterPro" id="IPR050160">
    <property type="entry name" value="MHC/Immunoglobulin"/>
</dbReference>
<dbReference type="GO" id="GO:0002250">
    <property type="term" value="P:adaptive immune response"/>
    <property type="evidence" value="ECO:0007669"/>
    <property type="project" value="UniProtKB-KW"/>
</dbReference>
<keyword evidence="3" id="KW-0391">Immunity</keyword>
<dbReference type="AlphaFoldDB" id="A0A850Y880"/>
<evidence type="ECO:0000256" key="3">
    <source>
        <dbReference type="ARBA" id="ARBA00022859"/>
    </source>
</evidence>
<comment type="subcellular location">
    <subcellularLocation>
        <location evidence="1">Membrane</location>
        <topology evidence="1">Single-pass type I membrane protein</topology>
    </subcellularLocation>
</comment>
<evidence type="ECO:0000313" key="11">
    <source>
        <dbReference type="EMBL" id="NWH89647.1"/>
    </source>
</evidence>
<keyword evidence="4" id="KW-1133">Transmembrane helix</keyword>
<name>A0A850Y880_AEGCA</name>
<evidence type="ECO:0000256" key="1">
    <source>
        <dbReference type="ARBA" id="ARBA00004479"/>
    </source>
</evidence>
<dbReference type="Gene3D" id="3.10.320.10">
    <property type="entry name" value="Class II Histocompatibility Antigen, M Beta Chain, Chain B, domain 1"/>
    <property type="match status" value="1"/>
</dbReference>
<gene>
    <name evidence="11" type="primary">Hb24</name>
    <name evidence="11" type="ORF">AEGCAU_R08510</name>
</gene>
<dbReference type="SUPFAM" id="SSF54452">
    <property type="entry name" value="MHC antigen-recognition domain"/>
    <property type="match status" value="1"/>
</dbReference>
<evidence type="ECO:0000256" key="7">
    <source>
        <dbReference type="ARBA" id="ARBA00023157"/>
    </source>
</evidence>
<keyword evidence="12" id="KW-1185">Reference proteome</keyword>
<evidence type="ECO:0000256" key="5">
    <source>
        <dbReference type="ARBA" id="ARBA00023130"/>
    </source>
</evidence>
<evidence type="ECO:0000313" key="12">
    <source>
        <dbReference type="Proteomes" id="UP000628412"/>
    </source>
</evidence>
<dbReference type="FunFam" id="3.10.320.10:FF:000001">
    <property type="entry name" value="HLA class II histocompatibility antigen, DRB1-1 beta chain"/>
    <property type="match status" value="1"/>
</dbReference>
<keyword evidence="5" id="KW-1064">Adaptive immunity</keyword>
<evidence type="ECO:0000259" key="10">
    <source>
        <dbReference type="SMART" id="SM00921"/>
    </source>
</evidence>
<dbReference type="Pfam" id="PF00969">
    <property type="entry name" value="MHC_II_beta"/>
    <property type="match status" value="1"/>
</dbReference>
<organism evidence="11 12">
    <name type="scientific">Aegithalos caudatus</name>
    <name type="common">Long-tailed tit</name>
    <name type="synonym">Acredula caudata</name>
    <dbReference type="NCBI Taxonomy" id="73327"/>
    <lineage>
        <taxon>Eukaryota</taxon>
        <taxon>Metazoa</taxon>
        <taxon>Chordata</taxon>
        <taxon>Craniata</taxon>
        <taxon>Vertebrata</taxon>
        <taxon>Euteleostomi</taxon>
        <taxon>Archelosauria</taxon>
        <taxon>Archosauria</taxon>
        <taxon>Dinosauria</taxon>
        <taxon>Saurischia</taxon>
        <taxon>Theropoda</taxon>
        <taxon>Coelurosauria</taxon>
        <taxon>Aves</taxon>
        <taxon>Neognathae</taxon>
        <taxon>Neoaves</taxon>
        <taxon>Telluraves</taxon>
        <taxon>Australaves</taxon>
        <taxon>Passeriformes</taxon>
        <taxon>Sylvioidea</taxon>
        <taxon>Aegithalidae</taxon>
        <taxon>Aegithalos</taxon>
    </lineage>
</organism>